<evidence type="ECO:0000256" key="4">
    <source>
        <dbReference type="SAM" id="Phobius"/>
    </source>
</evidence>
<feature type="transmembrane region" description="Helical" evidence="4">
    <location>
        <begin position="169"/>
        <end position="189"/>
    </location>
</feature>
<accession>A0A1J4P5D4</accession>
<comment type="caution">
    <text evidence="5">The sequence shown here is derived from an EMBL/GenBank/DDBJ whole genome shotgun (WGS) entry which is preliminary data.</text>
</comment>
<evidence type="ECO:0000313" key="5">
    <source>
        <dbReference type="EMBL" id="OIJ69402.1"/>
    </source>
</evidence>
<organism evidence="5 6">
    <name type="scientific">Streptomyces mangrovisoli</name>
    <dbReference type="NCBI Taxonomy" id="1428628"/>
    <lineage>
        <taxon>Bacteria</taxon>
        <taxon>Bacillati</taxon>
        <taxon>Actinomycetota</taxon>
        <taxon>Actinomycetes</taxon>
        <taxon>Kitasatosporales</taxon>
        <taxon>Streptomycetaceae</taxon>
        <taxon>Streptomyces</taxon>
    </lineage>
</organism>
<reference evidence="5" key="1">
    <citation type="submission" date="2016-10" db="EMBL/GenBank/DDBJ databases">
        <title>Genome sequence of Streptomyces mangrovisoli MUSC 149.</title>
        <authorList>
            <person name="Lee L.-H."/>
            <person name="Ser H.-L."/>
        </authorList>
    </citation>
    <scope>NUCLEOTIDE SEQUENCE [LARGE SCALE GENOMIC DNA]</scope>
    <source>
        <strain evidence="5">MUSC 149</strain>
    </source>
</reference>
<dbReference type="EMBL" id="LAVA02000004">
    <property type="protein sequence ID" value="OIJ69402.1"/>
    <property type="molecule type" value="Genomic_DNA"/>
</dbReference>
<feature type="transmembrane region" description="Helical" evidence="4">
    <location>
        <begin position="240"/>
        <end position="264"/>
    </location>
</feature>
<evidence type="ECO:0000256" key="2">
    <source>
        <dbReference type="ARBA" id="ARBA00023163"/>
    </source>
</evidence>
<dbReference type="RefSeq" id="WP_046586843.1">
    <property type="nucleotide sequence ID" value="NZ_LAVA02000004.1"/>
</dbReference>
<keyword evidence="4" id="KW-0472">Membrane</keyword>
<feature type="compositionally biased region" description="Low complexity" evidence="3">
    <location>
        <begin position="112"/>
        <end position="131"/>
    </location>
</feature>
<feature type="region of interest" description="Disordered" evidence="3">
    <location>
        <begin position="105"/>
        <end position="143"/>
    </location>
</feature>
<dbReference type="InterPro" id="IPR041916">
    <property type="entry name" value="Anti_sigma_zinc_sf"/>
</dbReference>
<dbReference type="Proteomes" id="UP000034196">
    <property type="component" value="Unassembled WGS sequence"/>
</dbReference>
<name>A0A1J4P5D4_9ACTN</name>
<dbReference type="Gene3D" id="1.10.10.1320">
    <property type="entry name" value="Anti-sigma factor, zinc-finger domain"/>
    <property type="match status" value="1"/>
</dbReference>
<keyword evidence="4" id="KW-1133">Transmembrane helix</keyword>
<feature type="transmembrane region" description="Helical" evidence="4">
    <location>
        <begin position="270"/>
        <end position="291"/>
    </location>
</feature>
<dbReference type="STRING" id="1428628.WN71_002560"/>
<keyword evidence="6" id="KW-1185">Reference proteome</keyword>
<protein>
    <recommendedName>
        <fullName evidence="7">Zinc-finger domain-containing protein</fullName>
    </recommendedName>
</protein>
<evidence type="ECO:0000313" key="6">
    <source>
        <dbReference type="Proteomes" id="UP000034196"/>
    </source>
</evidence>
<evidence type="ECO:0000256" key="3">
    <source>
        <dbReference type="SAM" id="MobiDB-lite"/>
    </source>
</evidence>
<gene>
    <name evidence="5" type="ORF">WN71_002560</name>
</gene>
<keyword evidence="4" id="KW-0812">Transmembrane</keyword>
<keyword evidence="2" id="KW-0804">Transcription</keyword>
<proteinExistence type="predicted"/>
<feature type="compositionally biased region" description="Pro residues" evidence="3">
    <location>
        <begin position="132"/>
        <end position="142"/>
    </location>
</feature>
<evidence type="ECO:0000256" key="1">
    <source>
        <dbReference type="ARBA" id="ARBA00023015"/>
    </source>
</evidence>
<evidence type="ECO:0008006" key="7">
    <source>
        <dbReference type="Google" id="ProtNLM"/>
    </source>
</evidence>
<dbReference type="OrthoDB" id="3822520at2"/>
<feature type="transmembrane region" description="Helical" evidence="4">
    <location>
        <begin position="201"/>
        <end position="219"/>
    </location>
</feature>
<keyword evidence="1" id="KW-0805">Transcription regulation</keyword>
<feature type="transmembrane region" description="Helical" evidence="4">
    <location>
        <begin position="298"/>
        <end position="315"/>
    </location>
</feature>
<sequence length="365" mass="36414">MTDNAHVWHVSAAAAARYADGSLPDHAAWSVEKHLEHCGGCATRVSSAVTATAAAGRALTDVRQSLLTAIAGTARATTTAPAADRVPAAATAPLADRVQAAATAPLADRVQATTTPPVADRVPATTTAPAPGRTPAPRPPRLLPQLNRLLKPLPRPLLRPLRLLRPGHPALRGAWLTALLLVGVGAVALDRADGFAGARTLLLALAPLVPVAGVALSYGPHADPLYEIAAATPSGGLRSLLARTAAVLAVSLPLLTGAGLLLPASGAPGAAAWLLPGLALTLAALALAGYVGCRTATALTGGGWLAAVLAPVAAAPGGSLTTRLAGQLARCLDGAPAQGAWAAAAAACAALLAARRTAYDHLERK</sequence>
<feature type="transmembrane region" description="Helical" evidence="4">
    <location>
        <begin position="335"/>
        <end position="354"/>
    </location>
</feature>
<dbReference type="AlphaFoldDB" id="A0A1J4P5D4"/>